<feature type="region of interest" description="Disordered" evidence="2">
    <location>
        <begin position="226"/>
        <end position="249"/>
    </location>
</feature>
<dbReference type="Pfam" id="PF12516">
    <property type="entry name" value="DUF3719"/>
    <property type="match status" value="1"/>
</dbReference>
<feature type="compositionally biased region" description="Polar residues" evidence="2">
    <location>
        <begin position="138"/>
        <end position="150"/>
    </location>
</feature>
<feature type="region of interest" description="Disordered" evidence="2">
    <location>
        <begin position="285"/>
        <end position="313"/>
    </location>
</feature>
<evidence type="ECO:0000313" key="4">
    <source>
        <dbReference type="Ensembl" id="ENSEBUP00000011944.1"/>
    </source>
</evidence>
<dbReference type="InterPro" id="IPR039630">
    <property type="entry name" value="FAM149"/>
</dbReference>
<keyword evidence="5" id="KW-1185">Reference proteome</keyword>
<dbReference type="PANTHER" id="PTHR31997:SF1">
    <property type="entry name" value="AGAP003710-PA"/>
    <property type="match status" value="1"/>
</dbReference>
<feature type="domain" description="DUF3719" evidence="3">
    <location>
        <begin position="85"/>
        <end position="143"/>
    </location>
</feature>
<evidence type="ECO:0000256" key="1">
    <source>
        <dbReference type="ARBA" id="ARBA00008309"/>
    </source>
</evidence>
<protein>
    <recommendedName>
        <fullName evidence="3">DUF3719 domain-containing protein</fullName>
    </recommendedName>
</protein>
<accession>A0A8C4Q963</accession>
<dbReference type="AlphaFoldDB" id="A0A8C4Q963"/>
<evidence type="ECO:0000256" key="2">
    <source>
        <dbReference type="SAM" id="MobiDB-lite"/>
    </source>
</evidence>
<name>A0A8C4Q963_EPTBU</name>
<dbReference type="InterPro" id="IPR022194">
    <property type="entry name" value="DUF3719"/>
</dbReference>
<feature type="region of interest" description="Disordered" evidence="2">
    <location>
        <begin position="123"/>
        <end position="150"/>
    </location>
</feature>
<evidence type="ECO:0000259" key="3">
    <source>
        <dbReference type="Pfam" id="PF12516"/>
    </source>
</evidence>
<evidence type="ECO:0000313" key="5">
    <source>
        <dbReference type="Proteomes" id="UP000694388"/>
    </source>
</evidence>
<dbReference type="Ensembl" id="ENSEBUT00000012520.1">
    <property type="protein sequence ID" value="ENSEBUP00000011944.1"/>
    <property type="gene ID" value="ENSEBUG00000007606.1"/>
</dbReference>
<dbReference type="PANTHER" id="PTHR31997">
    <property type="entry name" value="AGAP003710-PA"/>
    <property type="match status" value="1"/>
</dbReference>
<dbReference type="Proteomes" id="UP000694388">
    <property type="component" value="Unplaced"/>
</dbReference>
<organism evidence="4 5">
    <name type="scientific">Eptatretus burgeri</name>
    <name type="common">Inshore hagfish</name>
    <dbReference type="NCBI Taxonomy" id="7764"/>
    <lineage>
        <taxon>Eukaryota</taxon>
        <taxon>Metazoa</taxon>
        <taxon>Chordata</taxon>
        <taxon>Craniata</taxon>
        <taxon>Vertebrata</taxon>
        <taxon>Cyclostomata</taxon>
        <taxon>Myxini</taxon>
        <taxon>Myxiniformes</taxon>
        <taxon>Myxinidae</taxon>
        <taxon>Eptatretinae</taxon>
        <taxon>Eptatretus</taxon>
    </lineage>
</organism>
<reference evidence="4" key="2">
    <citation type="submission" date="2025-09" db="UniProtKB">
        <authorList>
            <consortium name="Ensembl"/>
        </authorList>
    </citation>
    <scope>IDENTIFICATION</scope>
</reference>
<reference evidence="4" key="1">
    <citation type="submission" date="2025-08" db="UniProtKB">
        <authorList>
            <consortium name="Ensembl"/>
        </authorList>
    </citation>
    <scope>IDENTIFICATION</scope>
</reference>
<comment type="similarity">
    <text evidence="1">Belongs to the FAM149 family.</text>
</comment>
<feature type="compositionally biased region" description="Basic and acidic residues" evidence="2">
    <location>
        <begin position="226"/>
        <end position="236"/>
    </location>
</feature>
<proteinExistence type="inferred from homology"/>
<sequence length="401" mass="45144">MGEWEVPSLICFDNNMHKSTMANRELAILEEDHQEKALRIIGDDSDSSGSASTELNSMFSWRHDEFERAASLRVYCLFDELEEQLFEGKAGSLSDELRKECMQWTDHFPHLRIRGQQLAKKSSDNLKSFPSPPVVSAMTVSPSEPSEQSDTYQWQDSEHVTAGIEAADNSHPDGNPIPNSQTAHIQQQVIDILFDELWQGLLDVRGGLGETLGVFMKVFMTEAHGTEFGREQRNRPQGEQPPMKNLSPQSLCFSDVQSHHSQAIRTARDIQNSLKELVLVQAKPLQQRPRTMRKGRKDLGKFGPPKKPLLLPPINSDSNDQPFPLTLMHQNQVHQASLKEPSTRHDTANHQEREGEWWICMSRFAFGLIKPSLMAPACYHWCAARCHIIASGGTGGNTPLT</sequence>